<dbReference type="EMBL" id="UINC01000957">
    <property type="protein sequence ID" value="SUZ65346.1"/>
    <property type="molecule type" value="Genomic_DNA"/>
</dbReference>
<evidence type="ECO:0008006" key="2">
    <source>
        <dbReference type="Google" id="ProtNLM"/>
    </source>
</evidence>
<evidence type="ECO:0000313" key="1">
    <source>
        <dbReference type="EMBL" id="SUZ65346.1"/>
    </source>
</evidence>
<organism evidence="1">
    <name type="scientific">marine metagenome</name>
    <dbReference type="NCBI Taxonomy" id="408172"/>
    <lineage>
        <taxon>unclassified sequences</taxon>
        <taxon>metagenomes</taxon>
        <taxon>ecological metagenomes</taxon>
    </lineage>
</organism>
<accession>A0A381PED0</accession>
<gene>
    <name evidence="1" type="ORF">METZ01_LOCUS18200</name>
</gene>
<protein>
    <recommendedName>
        <fullName evidence="2">Peptidoglycan binding-like domain-containing protein</fullName>
    </recommendedName>
</protein>
<dbReference type="AlphaFoldDB" id="A0A381PED0"/>
<sequence>MGHIDGIHGDHTSASLVDFQINAGLVPDGVCGPITIGLLQRVGKRFGQPDDMTRLQERQKFSMPSPRLTGYKILVAEGGGLDAVVASLRRNLTDAGAEVLTAHHPDWSSHASQANSFGADFCLGVEIRDGSPAICHFLGDHFESPAGQQLGNTIASNLQELFPGITSTGMRLPLLRETQMPALLCRLSDVNSVVRAHQQMAKIITEAIRSFVQTGLD</sequence>
<reference evidence="1" key="1">
    <citation type="submission" date="2018-05" db="EMBL/GenBank/DDBJ databases">
        <authorList>
            <person name="Lanie J.A."/>
            <person name="Ng W.-L."/>
            <person name="Kazmierczak K.M."/>
            <person name="Andrzejewski T.M."/>
            <person name="Davidsen T.M."/>
            <person name="Wayne K.J."/>
            <person name="Tettelin H."/>
            <person name="Glass J.I."/>
            <person name="Rusch D."/>
            <person name="Podicherti R."/>
            <person name="Tsui H.-C.T."/>
            <person name="Winkler M.E."/>
        </authorList>
    </citation>
    <scope>NUCLEOTIDE SEQUENCE</scope>
</reference>
<dbReference type="InterPro" id="IPR036365">
    <property type="entry name" value="PGBD-like_sf"/>
</dbReference>
<dbReference type="Gene3D" id="1.10.101.10">
    <property type="entry name" value="PGBD-like superfamily/PGBD"/>
    <property type="match status" value="1"/>
</dbReference>
<proteinExistence type="predicted"/>
<dbReference type="SUPFAM" id="SSF47090">
    <property type="entry name" value="PGBD-like"/>
    <property type="match status" value="1"/>
</dbReference>
<name>A0A381PED0_9ZZZZ</name>
<dbReference type="InterPro" id="IPR036366">
    <property type="entry name" value="PGBDSf"/>
</dbReference>